<dbReference type="AlphaFoldDB" id="V2YDM9"/>
<accession>V2YDM9</accession>
<evidence type="ECO:0000313" key="2">
    <source>
        <dbReference type="EMBL" id="ESK89804.1"/>
    </source>
</evidence>
<organism evidence="2 3">
    <name type="scientific">Moniliophthora roreri (strain MCA 2997)</name>
    <name type="common">Cocoa frosty pod rot fungus</name>
    <name type="synonym">Crinipellis roreri</name>
    <dbReference type="NCBI Taxonomy" id="1381753"/>
    <lineage>
        <taxon>Eukaryota</taxon>
        <taxon>Fungi</taxon>
        <taxon>Dikarya</taxon>
        <taxon>Basidiomycota</taxon>
        <taxon>Agaricomycotina</taxon>
        <taxon>Agaricomycetes</taxon>
        <taxon>Agaricomycetidae</taxon>
        <taxon>Agaricales</taxon>
        <taxon>Marasmiineae</taxon>
        <taxon>Marasmiaceae</taxon>
        <taxon>Moniliophthora</taxon>
    </lineage>
</organism>
<feature type="region of interest" description="Disordered" evidence="1">
    <location>
        <begin position="1"/>
        <end position="22"/>
    </location>
</feature>
<protein>
    <submittedName>
        <fullName evidence="2">Uncharacterized protein</fullName>
    </submittedName>
</protein>
<evidence type="ECO:0000313" key="3">
    <source>
        <dbReference type="Proteomes" id="UP000017559"/>
    </source>
</evidence>
<sequence>MVRAPRVTPNLNHHERPSATSGSRLHQTFLLFHGQLLRRRIMSSQDNVLRLEDFEDFSRWRASPDDLSSIRSVIFRPGGREMLNLNPPEPIAYTGGGRLPTLPQVTELKWQPLTSRPTRMTTEVGNFLQAFPGLQKLTISGSFVSHDHLKAFLLPFTGVLKELVLEDDLEFLEQGSVLSTGPESAIHFSSLERLDLQISHPIMISLFYGVSSSLKKLSFSLLDLENTVRALGRKVHLRPLPPSFPPLPALQELTIPVYAGLRQDITRGTLLASNNLLEATNAAELRIIKLVVSANSDAEVTQMLECHSWPTFLELASNRFPKVEELQLMFNMEMAKEITAPRKKAVEDLVNQLMNFGNRRIIVNWTHVTVKEEDFF</sequence>
<dbReference type="Gene3D" id="3.80.10.10">
    <property type="entry name" value="Ribonuclease Inhibitor"/>
    <property type="match status" value="1"/>
</dbReference>
<dbReference type="Proteomes" id="UP000017559">
    <property type="component" value="Unassembled WGS sequence"/>
</dbReference>
<dbReference type="InterPro" id="IPR032675">
    <property type="entry name" value="LRR_dom_sf"/>
</dbReference>
<keyword evidence="3" id="KW-1185">Reference proteome</keyword>
<dbReference type="HOGENOM" id="CLU_735849_0_0_1"/>
<name>V2YDM9_MONRO</name>
<dbReference type="EMBL" id="AWSO01000514">
    <property type="protein sequence ID" value="ESK89804.1"/>
    <property type="molecule type" value="Genomic_DNA"/>
</dbReference>
<dbReference type="KEGG" id="mrr:Moror_16789"/>
<proteinExistence type="predicted"/>
<comment type="caution">
    <text evidence="2">The sequence shown here is derived from an EMBL/GenBank/DDBJ whole genome shotgun (WGS) entry which is preliminary data.</text>
</comment>
<gene>
    <name evidence="2" type="ORF">Moror_16789</name>
</gene>
<evidence type="ECO:0000256" key="1">
    <source>
        <dbReference type="SAM" id="MobiDB-lite"/>
    </source>
</evidence>
<dbReference type="SUPFAM" id="SSF52047">
    <property type="entry name" value="RNI-like"/>
    <property type="match status" value="1"/>
</dbReference>
<reference evidence="2 3" key="1">
    <citation type="journal article" date="2014" name="BMC Genomics">
        <title>Genome and secretome analysis of the hemibiotrophic fungal pathogen, Moniliophthora roreri, which causes frosty pod rot disease of cacao: mechanisms of the biotrophic and necrotrophic phases.</title>
        <authorList>
            <person name="Meinhardt L.W."/>
            <person name="Costa G.G.L."/>
            <person name="Thomazella D.P.T."/>
            <person name="Teixeira P.J.P.L."/>
            <person name="Carazzolle M.F."/>
            <person name="Schuster S.C."/>
            <person name="Carlson J.E."/>
            <person name="Guiltinan M.J."/>
            <person name="Mieczkowski P."/>
            <person name="Farmer A."/>
            <person name="Ramaraj T."/>
            <person name="Crozier J."/>
            <person name="Davis R.E."/>
            <person name="Shao J."/>
            <person name="Melnick R.L."/>
            <person name="Pereira G.A.G."/>
            <person name="Bailey B.A."/>
        </authorList>
    </citation>
    <scope>NUCLEOTIDE SEQUENCE [LARGE SCALE GENOMIC DNA]</scope>
    <source>
        <strain evidence="2 3">MCA 2997</strain>
    </source>
</reference>